<dbReference type="InterPro" id="IPR011037">
    <property type="entry name" value="Pyrv_Knase-like_insert_dom_sf"/>
</dbReference>
<dbReference type="PANTHER" id="PTHR14237:SF19">
    <property type="entry name" value="MITOCHONDRIAL AMIDOXIME REDUCING COMPONENT 1"/>
    <property type="match status" value="1"/>
</dbReference>
<dbReference type="STRING" id="34103.SAMN05421778_104223"/>
<dbReference type="EMBL" id="AZRA01000108">
    <property type="protein sequence ID" value="KDB50862.1"/>
    <property type="molecule type" value="Genomic_DNA"/>
</dbReference>
<reference evidence="2 3" key="1">
    <citation type="journal article" date="2014" name="FEMS Microbiol. Ecol.">
        <title>Sphaerotilus natans encrusted with nanoball-shaped Fe(III) oxide minerals formed by nitrate-reducing mixotrophic Fe(II) oxidation.</title>
        <authorList>
            <person name="Park S."/>
            <person name="Kim D.H."/>
            <person name="Lee J.H."/>
            <person name="Hur H.G."/>
        </authorList>
    </citation>
    <scope>NUCLEOTIDE SEQUENCE [LARGE SCALE GENOMIC DNA]</scope>
    <source>
        <strain evidence="2 3">DSM 6575</strain>
    </source>
</reference>
<dbReference type="GO" id="GO:0030151">
    <property type="term" value="F:molybdenum ion binding"/>
    <property type="evidence" value="ECO:0007669"/>
    <property type="project" value="InterPro"/>
</dbReference>
<dbReference type="AlphaFoldDB" id="A0A059KHA6"/>
<dbReference type="PATRIC" id="fig|1286631.3.peg.3470"/>
<proteinExistence type="predicted"/>
<organism evidence="2 3">
    <name type="scientific">Sphaerotilus natans subsp. natans DSM 6575</name>
    <dbReference type="NCBI Taxonomy" id="1286631"/>
    <lineage>
        <taxon>Bacteria</taxon>
        <taxon>Pseudomonadati</taxon>
        <taxon>Pseudomonadota</taxon>
        <taxon>Betaproteobacteria</taxon>
        <taxon>Burkholderiales</taxon>
        <taxon>Sphaerotilaceae</taxon>
        <taxon>Sphaerotilus</taxon>
    </lineage>
</organism>
<dbReference type="Pfam" id="PF03476">
    <property type="entry name" value="MOSC_N"/>
    <property type="match status" value="1"/>
</dbReference>
<dbReference type="Pfam" id="PF03473">
    <property type="entry name" value="MOSC"/>
    <property type="match status" value="1"/>
</dbReference>
<gene>
    <name evidence="2" type="ORF">X805_35540</name>
</gene>
<dbReference type="GO" id="GO:0003824">
    <property type="term" value="F:catalytic activity"/>
    <property type="evidence" value="ECO:0007669"/>
    <property type="project" value="InterPro"/>
</dbReference>
<evidence type="ECO:0000259" key="1">
    <source>
        <dbReference type="PROSITE" id="PS51340"/>
    </source>
</evidence>
<dbReference type="GO" id="GO:0030170">
    <property type="term" value="F:pyridoxal phosphate binding"/>
    <property type="evidence" value="ECO:0007669"/>
    <property type="project" value="InterPro"/>
</dbReference>
<accession>A0A059KHA6</accession>
<dbReference type="PROSITE" id="PS51340">
    <property type="entry name" value="MOSC"/>
    <property type="match status" value="1"/>
</dbReference>
<comment type="caution">
    <text evidence="2">The sequence shown here is derived from an EMBL/GenBank/DDBJ whole genome shotgun (WGS) entry which is preliminary data.</text>
</comment>
<evidence type="ECO:0000313" key="2">
    <source>
        <dbReference type="EMBL" id="KDB50862.1"/>
    </source>
</evidence>
<keyword evidence="3" id="KW-1185">Reference proteome</keyword>
<protein>
    <recommendedName>
        <fullName evidence="1">MOSC domain-containing protein</fullName>
    </recommendedName>
</protein>
<sequence length="304" mass="32178">MPFPDTSAPFDADGADDGADDGSSAFTVAALHLHPVKSCAGLSVPEARLAATGLAGDREWMLVDADGEFVSQREHPRMALIRPVVAADGSLQVQAPGLAPLTLPAEPLGERLRVRVWDDEVAARSAGPGAARWFSQCLGEPVRAVRFEAGQRRLSSRKWTGEIEAENAFSDGYPVLVVSQAALDELNRRLAARGQPAVTMQRFRPNLVLSGLDAHAEDHLDALHIATPDGPVVLRLVKPCPRCPIPNIDPDTAVPGQEPGDTLAGYRADPRVGGAISFGMNAVIVEGVGRRLAVGQGGRGTVRF</sequence>
<dbReference type="InterPro" id="IPR005303">
    <property type="entry name" value="MOCOS_middle"/>
</dbReference>
<dbReference type="RefSeq" id="WP_081838269.1">
    <property type="nucleotide sequence ID" value="NZ_AZRA01000108.1"/>
</dbReference>
<dbReference type="SUPFAM" id="SSF141673">
    <property type="entry name" value="MOSC N-terminal domain-like"/>
    <property type="match status" value="1"/>
</dbReference>
<dbReference type="eggNOG" id="COG3217">
    <property type="taxonomic scope" value="Bacteria"/>
</dbReference>
<dbReference type="Proteomes" id="UP000026714">
    <property type="component" value="Unassembled WGS sequence"/>
</dbReference>
<evidence type="ECO:0000313" key="3">
    <source>
        <dbReference type="Proteomes" id="UP000026714"/>
    </source>
</evidence>
<dbReference type="PANTHER" id="PTHR14237">
    <property type="entry name" value="MOLYBDOPTERIN COFACTOR SULFURASE MOSC"/>
    <property type="match status" value="1"/>
</dbReference>
<feature type="domain" description="MOSC" evidence="1">
    <location>
        <begin position="142"/>
        <end position="301"/>
    </location>
</feature>
<name>A0A059KHA6_9BURK</name>
<dbReference type="SUPFAM" id="SSF50800">
    <property type="entry name" value="PK beta-barrel domain-like"/>
    <property type="match status" value="1"/>
</dbReference>
<dbReference type="InterPro" id="IPR005302">
    <property type="entry name" value="MoCF_Sase_C"/>
</dbReference>